<dbReference type="Pfam" id="PF01764">
    <property type="entry name" value="Lipase_3"/>
    <property type="match status" value="1"/>
</dbReference>
<dbReference type="Gene3D" id="3.40.50.1820">
    <property type="entry name" value="alpha/beta hydrolase"/>
    <property type="match status" value="1"/>
</dbReference>
<protein>
    <submittedName>
        <fullName evidence="2">Lipase (Class 3)</fullName>
    </submittedName>
</protein>
<dbReference type="STRING" id="46679.SAMN05216202_1268"/>
<gene>
    <name evidence="2" type="ORF">SAMN05216202_1268</name>
</gene>
<organism evidence="2 3">
    <name type="scientific">Pseudomonas mucidolens</name>
    <dbReference type="NCBI Taxonomy" id="46679"/>
    <lineage>
        <taxon>Bacteria</taxon>
        <taxon>Pseudomonadati</taxon>
        <taxon>Pseudomonadota</taxon>
        <taxon>Gammaproteobacteria</taxon>
        <taxon>Pseudomonadales</taxon>
        <taxon>Pseudomonadaceae</taxon>
        <taxon>Pseudomonas</taxon>
    </lineage>
</organism>
<name>A0A1H2M999_9PSED</name>
<dbReference type="AlphaFoldDB" id="A0A1H2M999"/>
<accession>A0A1H2M999</accession>
<dbReference type="InterPro" id="IPR002921">
    <property type="entry name" value="Fungal_lipase-type"/>
</dbReference>
<evidence type="ECO:0000259" key="1">
    <source>
        <dbReference type="Pfam" id="PF01764"/>
    </source>
</evidence>
<dbReference type="SUPFAM" id="SSF53474">
    <property type="entry name" value="alpha/beta-Hydrolases"/>
    <property type="match status" value="1"/>
</dbReference>
<feature type="domain" description="Fungal lipase-type" evidence="1">
    <location>
        <begin position="337"/>
        <end position="463"/>
    </location>
</feature>
<sequence>MSNLDAQLKHPLNSRMFTCPVQGRWTSFQLVDESGEGLPYAGLAYEVIDTEGYSHKGLLDSTGAGKVENHFAGPIALIIKEQYRGGKEFYEYLLERPHYPLPITELQVRAEQTRYSHKDGSRTQSNPAQACADFFCQVEVRHLVDHVAHLPPEAECRYPPNLGWAKLMREHGERGVSLLSNKHNVLEVRPLRALLPMLSTDSQFCALNLYQLAIMATLSYNQFGQAPDKTPIRDKKVNFPQKPSMGNWCGDALAKFDEIWKADPAQTKAYYPLYEDVPYSKRLEIVPFDPDLYPANSPDLEEKQEHPASVHFLDDRNQIDNTDTQAFITHNDELVLISVRGTNEKFADGLRDADALQVPFAEGVGKVHRGFYEAALKVYDLTAKYLDKFFTGQKLIICGHSLGGAITLLLSEMLRRQKKYRADIVLYTYGSPRAADATFVKGAADLVHYRMVNHNDPVPSVPGTWMNTKTSVYATGAALTFVNVPAGLAVFATGITNLSGEPYEHHGKLRHFFPVELGGKEKSSILWEPGCDTITQHAACTLAVQQINGLPNRPGLISQAFHGGNHSMVGGYIPSCWAALKRAQESLKLKSSLVTDREFDFVDGALTRITDQLRSKRDDLRGRSFKYRETHEPAVDAFNREVDKVRETHDRLATVHKDKVDEAKVYGSFSQQPEVLADNLLRWEAHPENRVAEQLAMAPRAVESDHELFASLLGRPIGAPHTLDIDSIV</sequence>
<dbReference type="InterPro" id="IPR051218">
    <property type="entry name" value="Sec_MonoDiacylglyc_Lipase"/>
</dbReference>
<proteinExistence type="predicted"/>
<dbReference type="RefSeq" id="WP_084377649.1">
    <property type="nucleotide sequence ID" value="NZ_LS483433.1"/>
</dbReference>
<reference evidence="3" key="1">
    <citation type="submission" date="2016-10" db="EMBL/GenBank/DDBJ databases">
        <authorList>
            <person name="Varghese N."/>
            <person name="Submissions S."/>
        </authorList>
    </citation>
    <scope>NUCLEOTIDE SEQUENCE [LARGE SCALE GENOMIC DNA]</scope>
    <source>
        <strain evidence="3">LMG 2223</strain>
    </source>
</reference>
<evidence type="ECO:0000313" key="2">
    <source>
        <dbReference type="EMBL" id="SDU89793.1"/>
    </source>
</evidence>
<evidence type="ECO:0000313" key="3">
    <source>
        <dbReference type="Proteomes" id="UP000198600"/>
    </source>
</evidence>
<dbReference type="GO" id="GO:0006629">
    <property type="term" value="P:lipid metabolic process"/>
    <property type="evidence" value="ECO:0007669"/>
    <property type="project" value="InterPro"/>
</dbReference>
<dbReference type="InterPro" id="IPR029058">
    <property type="entry name" value="AB_hydrolase_fold"/>
</dbReference>
<dbReference type="EMBL" id="LT629802">
    <property type="protein sequence ID" value="SDU89793.1"/>
    <property type="molecule type" value="Genomic_DNA"/>
</dbReference>
<dbReference type="PANTHER" id="PTHR45856">
    <property type="entry name" value="ALPHA/BETA-HYDROLASES SUPERFAMILY PROTEIN"/>
    <property type="match status" value="1"/>
</dbReference>
<dbReference type="OrthoDB" id="5562330at2"/>
<dbReference type="PANTHER" id="PTHR45856:SF24">
    <property type="entry name" value="FUNGAL LIPASE-LIKE DOMAIN-CONTAINING PROTEIN"/>
    <property type="match status" value="1"/>
</dbReference>
<keyword evidence="3" id="KW-1185">Reference proteome</keyword>
<dbReference type="Proteomes" id="UP000198600">
    <property type="component" value="Chromosome I"/>
</dbReference>
<dbReference type="CDD" id="cd00519">
    <property type="entry name" value="Lipase_3"/>
    <property type="match status" value="1"/>
</dbReference>